<dbReference type="EMBL" id="BPUX01000023">
    <property type="protein sequence ID" value="GJH43257.1"/>
    <property type="molecule type" value="Genomic_DNA"/>
</dbReference>
<keyword evidence="4" id="KW-1185">Reference proteome</keyword>
<reference evidence="1" key="2">
    <citation type="submission" date="2024-05" db="EMBL/GenBank/DDBJ databases">
        <title>Determining zoonotic pasteurella genome.</title>
        <authorList>
            <person name="Maeda T."/>
            <person name="Takahashi T."/>
            <person name="Yoshida H."/>
        </authorList>
    </citation>
    <scope>NUCLEOTIDE SEQUENCE</scope>
    <source>
        <strain evidence="1">PA42</strain>
    </source>
</reference>
<protein>
    <submittedName>
        <fullName evidence="2">Uncharacterized protein</fullName>
    </submittedName>
</protein>
<accession>A0A379ETY3</accession>
<evidence type="ECO:0000313" key="1">
    <source>
        <dbReference type="EMBL" id="GJH43257.1"/>
    </source>
</evidence>
<evidence type="ECO:0000313" key="3">
    <source>
        <dbReference type="Proteomes" id="UP000254704"/>
    </source>
</evidence>
<organism evidence="2 3">
    <name type="scientific">Pasteurella canis</name>
    <dbReference type="NCBI Taxonomy" id="753"/>
    <lineage>
        <taxon>Bacteria</taxon>
        <taxon>Pseudomonadati</taxon>
        <taxon>Pseudomonadota</taxon>
        <taxon>Gammaproteobacteria</taxon>
        <taxon>Pasteurellales</taxon>
        <taxon>Pasteurellaceae</taxon>
        <taxon>Pasteurella</taxon>
    </lineage>
</organism>
<evidence type="ECO:0000313" key="4">
    <source>
        <dbReference type="Proteomes" id="UP001052140"/>
    </source>
</evidence>
<gene>
    <name evidence="2" type="ORF">NCTC11621_00914</name>
    <name evidence="1" type="ORF">PA42_14310</name>
</gene>
<dbReference type="EMBL" id="UGTV01000015">
    <property type="protein sequence ID" value="SUC09888.1"/>
    <property type="molecule type" value="Genomic_DNA"/>
</dbReference>
<reference evidence="2 3" key="1">
    <citation type="submission" date="2018-06" db="EMBL/GenBank/DDBJ databases">
        <authorList>
            <consortium name="Pathogen Informatics"/>
            <person name="Doyle S."/>
        </authorList>
    </citation>
    <scope>NUCLEOTIDE SEQUENCE [LARGE SCALE GENOMIC DNA]</scope>
    <source>
        <strain evidence="2 3">NCTC11621</strain>
    </source>
</reference>
<name>A0A379ETY3_9PAST</name>
<dbReference type="AlphaFoldDB" id="A0A379ETY3"/>
<dbReference type="RefSeq" id="WP_115322747.1">
    <property type="nucleotide sequence ID" value="NZ_BPUX01000023.1"/>
</dbReference>
<dbReference type="Proteomes" id="UP000254704">
    <property type="component" value="Unassembled WGS sequence"/>
</dbReference>
<proteinExistence type="predicted"/>
<dbReference type="Proteomes" id="UP001052140">
    <property type="component" value="Unassembled WGS sequence"/>
</dbReference>
<evidence type="ECO:0000313" key="2">
    <source>
        <dbReference type="EMBL" id="SUC09888.1"/>
    </source>
</evidence>
<sequence>MKGTRETLLKNKPRLTKLEINGAEYYVREFNVGEVNEQLYGQQQRLVKIAQSQGIELNFDDTEELTKQLAKIYDPHTLTRTLAIRLCDEDGNNLFDAENEEDLAALSQLDKEVFEKLTEVINPKEEETKN</sequence>